<dbReference type="Pfam" id="PF13186">
    <property type="entry name" value="SPASM"/>
    <property type="match status" value="1"/>
</dbReference>
<dbReference type="SFLD" id="SFLDS00029">
    <property type="entry name" value="Radical_SAM"/>
    <property type="match status" value="1"/>
</dbReference>
<dbReference type="SUPFAM" id="SSF102114">
    <property type="entry name" value="Radical SAM enzymes"/>
    <property type="match status" value="1"/>
</dbReference>
<dbReference type="AlphaFoldDB" id="A0A932CLR6"/>
<protein>
    <submittedName>
        <fullName evidence="9">Radical SAM protein</fullName>
    </submittedName>
</protein>
<dbReference type="InterPro" id="IPR050377">
    <property type="entry name" value="Radical_SAM_PqqE_MftC-like"/>
</dbReference>
<evidence type="ECO:0000256" key="3">
    <source>
        <dbReference type="ARBA" id="ARBA00022691"/>
    </source>
</evidence>
<dbReference type="Proteomes" id="UP000769766">
    <property type="component" value="Unassembled WGS sequence"/>
</dbReference>
<dbReference type="PANTHER" id="PTHR11228">
    <property type="entry name" value="RADICAL SAM DOMAIN PROTEIN"/>
    <property type="match status" value="1"/>
</dbReference>
<evidence type="ECO:0000256" key="2">
    <source>
        <dbReference type="ARBA" id="ARBA00022485"/>
    </source>
</evidence>
<dbReference type="EMBL" id="JACPRF010000017">
    <property type="protein sequence ID" value="MBI2875341.1"/>
    <property type="molecule type" value="Genomic_DNA"/>
</dbReference>
<keyword evidence="5" id="KW-0560">Oxidoreductase</keyword>
<keyword evidence="7" id="KW-0411">Iron-sulfur</keyword>
<dbReference type="PROSITE" id="PS01305">
    <property type="entry name" value="MOAA_NIFB_PQQE"/>
    <property type="match status" value="1"/>
</dbReference>
<reference evidence="9" key="1">
    <citation type="submission" date="2020-07" db="EMBL/GenBank/DDBJ databases">
        <title>Huge and variable diversity of episymbiotic CPR bacteria and DPANN archaea in groundwater ecosystems.</title>
        <authorList>
            <person name="He C.Y."/>
            <person name="Keren R."/>
            <person name="Whittaker M."/>
            <person name="Farag I.F."/>
            <person name="Doudna J."/>
            <person name="Cate J.H.D."/>
            <person name="Banfield J.F."/>
        </authorList>
    </citation>
    <scope>NUCLEOTIDE SEQUENCE</scope>
    <source>
        <strain evidence="9">NC_groundwater_672_Ag_B-0.1um_62_36</strain>
    </source>
</reference>
<keyword evidence="4" id="KW-0479">Metal-binding</keyword>
<evidence type="ECO:0000256" key="5">
    <source>
        <dbReference type="ARBA" id="ARBA00023002"/>
    </source>
</evidence>
<dbReference type="PROSITE" id="PS51918">
    <property type="entry name" value="RADICAL_SAM"/>
    <property type="match status" value="1"/>
</dbReference>
<dbReference type="GO" id="GO:0016491">
    <property type="term" value="F:oxidoreductase activity"/>
    <property type="evidence" value="ECO:0007669"/>
    <property type="project" value="UniProtKB-KW"/>
</dbReference>
<dbReference type="CDD" id="cd01335">
    <property type="entry name" value="Radical_SAM"/>
    <property type="match status" value="1"/>
</dbReference>
<evidence type="ECO:0000313" key="9">
    <source>
        <dbReference type="EMBL" id="MBI2875341.1"/>
    </source>
</evidence>
<sequence>MIQPFGPDFMESGELAFPQRITLELTNRCNLRCGFCPRHFSHSPRGFMELDLFVACIDEIAGHPGVAVVPFFRGEALLHPQFLEMMRYARGCGIGPIQLATNGLCLSEEIAQELLDLGLDFLSLSLDTCRPELYQELRPGGDYATVHRHLLRFLALRAGHPQARTQVQVSAVETARTRPFLPEFIDYWRSRVDQVRVYPEHSVEGRFGKLNRPPIAGERRPCLKVVTEMVIYWNGEVALCNHDWDRSEPLGNVREQGLTGVWQGTAYREVRQRHGEGRTHEDPTCRDCDHWQAYYCEELRIGRLIPPPGAEDRTKNHGR</sequence>
<evidence type="ECO:0000313" key="10">
    <source>
        <dbReference type="Proteomes" id="UP000769766"/>
    </source>
</evidence>
<comment type="caution">
    <text evidence="9">The sequence shown here is derived from an EMBL/GenBank/DDBJ whole genome shotgun (WGS) entry which is preliminary data.</text>
</comment>
<keyword evidence="3" id="KW-0949">S-adenosyl-L-methionine</keyword>
<dbReference type="InterPro" id="IPR007197">
    <property type="entry name" value="rSAM"/>
</dbReference>
<proteinExistence type="predicted"/>
<evidence type="ECO:0000256" key="4">
    <source>
        <dbReference type="ARBA" id="ARBA00022723"/>
    </source>
</evidence>
<evidence type="ECO:0000256" key="6">
    <source>
        <dbReference type="ARBA" id="ARBA00023004"/>
    </source>
</evidence>
<organism evidence="9 10">
    <name type="scientific">Tectimicrobiota bacterium</name>
    <dbReference type="NCBI Taxonomy" id="2528274"/>
    <lineage>
        <taxon>Bacteria</taxon>
        <taxon>Pseudomonadati</taxon>
        <taxon>Nitrospinota/Tectimicrobiota group</taxon>
        <taxon>Candidatus Tectimicrobiota</taxon>
    </lineage>
</organism>
<dbReference type="Pfam" id="PF04055">
    <property type="entry name" value="Radical_SAM"/>
    <property type="match status" value="1"/>
</dbReference>
<dbReference type="GO" id="GO:0051539">
    <property type="term" value="F:4 iron, 4 sulfur cluster binding"/>
    <property type="evidence" value="ECO:0007669"/>
    <property type="project" value="UniProtKB-KW"/>
</dbReference>
<dbReference type="InterPro" id="IPR013785">
    <property type="entry name" value="Aldolase_TIM"/>
</dbReference>
<dbReference type="PANTHER" id="PTHR11228:SF7">
    <property type="entry name" value="PQQA PEPTIDE CYCLASE"/>
    <property type="match status" value="1"/>
</dbReference>
<dbReference type="InterPro" id="IPR034391">
    <property type="entry name" value="AdoMet-like_SPASM_containing"/>
</dbReference>
<accession>A0A932CLR6</accession>
<dbReference type="GO" id="GO:0046872">
    <property type="term" value="F:metal ion binding"/>
    <property type="evidence" value="ECO:0007669"/>
    <property type="project" value="UniProtKB-KW"/>
</dbReference>
<evidence type="ECO:0000259" key="8">
    <source>
        <dbReference type="PROSITE" id="PS51918"/>
    </source>
</evidence>
<name>A0A932CLR6_UNCTE</name>
<dbReference type="CDD" id="cd21109">
    <property type="entry name" value="SPASM"/>
    <property type="match status" value="1"/>
</dbReference>
<dbReference type="SFLD" id="SFLDG01387">
    <property type="entry name" value="BtrN-like_SPASM_domain_contain"/>
    <property type="match status" value="1"/>
</dbReference>
<keyword evidence="2" id="KW-0004">4Fe-4S</keyword>
<dbReference type="Gene3D" id="3.20.20.70">
    <property type="entry name" value="Aldolase class I"/>
    <property type="match status" value="1"/>
</dbReference>
<evidence type="ECO:0000256" key="1">
    <source>
        <dbReference type="ARBA" id="ARBA00001966"/>
    </source>
</evidence>
<comment type="cofactor">
    <cofactor evidence="1">
        <name>[4Fe-4S] cluster</name>
        <dbReference type="ChEBI" id="CHEBI:49883"/>
    </cofactor>
</comment>
<dbReference type="InterPro" id="IPR000385">
    <property type="entry name" value="MoaA_NifB_PqqE_Fe-S-bd_CS"/>
</dbReference>
<keyword evidence="6" id="KW-0408">Iron</keyword>
<dbReference type="SFLD" id="SFLDG01067">
    <property type="entry name" value="SPASM/twitch_domain_containing"/>
    <property type="match status" value="1"/>
</dbReference>
<dbReference type="InterPro" id="IPR023885">
    <property type="entry name" value="4Fe4S-binding_SPASM_dom"/>
</dbReference>
<evidence type="ECO:0000256" key="7">
    <source>
        <dbReference type="ARBA" id="ARBA00023014"/>
    </source>
</evidence>
<gene>
    <name evidence="9" type="ORF">HYY20_00490</name>
</gene>
<feature type="domain" description="Radical SAM core" evidence="8">
    <location>
        <begin position="15"/>
        <end position="236"/>
    </location>
</feature>
<dbReference type="InterPro" id="IPR058240">
    <property type="entry name" value="rSAM_sf"/>
</dbReference>